<dbReference type="InterPro" id="IPR013785">
    <property type="entry name" value="Aldolase_TIM"/>
</dbReference>
<dbReference type="Pfam" id="PF00404">
    <property type="entry name" value="Dockerin_1"/>
    <property type="match status" value="1"/>
</dbReference>
<dbReference type="InterPro" id="IPR016134">
    <property type="entry name" value="Dockerin_dom"/>
</dbReference>
<dbReference type="eggNOG" id="COG3345">
    <property type="taxonomic scope" value="Bacteria"/>
</dbReference>
<evidence type="ECO:0000256" key="6">
    <source>
        <dbReference type="ARBA" id="ARBA00023157"/>
    </source>
</evidence>
<dbReference type="PRINTS" id="PR00740">
    <property type="entry name" value="GLHYDRLASE27"/>
</dbReference>
<evidence type="ECO:0000259" key="9">
    <source>
        <dbReference type="PROSITE" id="PS51175"/>
    </source>
</evidence>
<dbReference type="FunFam" id="2.60.40.1180:FF:000008">
    <property type="entry name" value="Alpha-galactosidase"/>
    <property type="match status" value="1"/>
</dbReference>
<feature type="domain" description="Dockerin" evidence="10">
    <location>
        <begin position="559"/>
        <end position="619"/>
    </location>
</feature>
<dbReference type="PROSITE" id="PS51766">
    <property type="entry name" value="DOCKERIN"/>
    <property type="match status" value="1"/>
</dbReference>
<dbReference type="RefSeq" id="WP_036942018.1">
    <property type="nucleotide sequence ID" value="NZ_JQKC01000017.1"/>
</dbReference>
<reference evidence="12" key="1">
    <citation type="submission" date="2015-07" db="EMBL/GenBank/DDBJ databases">
        <title>Near-Complete Genome Sequence of the Cellulolytic Bacterium Bacteroides (Pseudobacteroides) cellulosolvens ATCC 35603.</title>
        <authorList>
            <person name="Dassa B."/>
            <person name="Utturkar S.M."/>
            <person name="Klingeman D.M."/>
            <person name="Hurt R.A."/>
            <person name="Keller M."/>
            <person name="Xu J."/>
            <person name="Reddy Y.H.K."/>
            <person name="Borovok I."/>
            <person name="Grinberg I.R."/>
            <person name="Lamed R."/>
            <person name="Zhivin O."/>
            <person name="Bayer E.A."/>
            <person name="Brown S.D."/>
        </authorList>
    </citation>
    <scope>NUCLEOTIDE SEQUENCE [LARGE SCALE GENOMIC DNA]</scope>
    <source>
        <strain evidence="12">DSM 2933</strain>
    </source>
</reference>
<organism evidence="11 12">
    <name type="scientific">Pseudobacteroides cellulosolvens ATCC 35603 = DSM 2933</name>
    <dbReference type="NCBI Taxonomy" id="398512"/>
    <lineage>
        <taxon>Bacteria</taxon>
        <taxon>Bacillati</taxon>
        <taxon>Bacillota</taxon>
        <taxon>Clostridia</taxon>
        <taxon>Eubacteriales</taxon>
        <taxon>Oscillospiraceae</taxon>
        <taxon>Pseudobacteroides</taxon>
    </lineage>
</organism>
<dbReference type="Gene3D" id="2.60.40.1180">
    <property type="entry name" value="Golgi alpha-mannosidase II"/>
    <property type="match status" value="1"/>
</dbReference>
<dbReference type="InterPro" id="IPR013780">
    <property type="entry name" value="Glyco_hydro_b"/>
</dbReference>
<dbReference type="CDD" id="cd04084">
    <property type="entry name" value="CBM6_xylanase-like"/>
    <property type="match status" value="1"/>
</dbReference>
<dbReference type="SUPFAM" id="SSF63446">
    <property type="entry name" value="Type I dockerin domain"/>
    <property type="match status" value="1"/>
</dbReference>
<evidence type="ECO:0000256" key="4">
    <source>
        <dbReference type="ARBA" id="ARBA00022729"/>
    </source>
</evidence>
<dbReference type="PROSITE" id="PS51175">
    <property type="entry name" value="CBM6"/>
    <property type="match status" value="1"/>
</dbReference>
<dbReference type="PROSITE" id="PS00512">
    <property type="entry name" value="ALPHA_GALACTOSIDASE"/>
    <property type="match status" value="1"/>
</dbReference>
<keyword evidence="12" id="KW-1185">Reference proteome</keyword>
<evidence type="ECO:0000256" key="5">
    <source>
        <dbReference type="ARBA" id="ARBA00022801"/>
    </source>
</evidence>
<dbReference type="AlphaFoldDB" id="A0A0L6JPZ1"/>
<dbReference type="PROSITE" id="PS00018">
    <property type="entry name" value="EF_HAND_1"/>
    <property type="match status" value="1"/>
</dbReference>
<evidence type="ECO:0000256" key="7">
    <source>
        <dbReference type="ARBA" id="ARBA00023295"/>
    </source>
</evidence>
<evidence type="ECO:0000313" key="12">
    <source>
        <dbReference type="Proteomes" id="UP000036923"/>
    </source>
</evidence>
<name>A0A0L6JPZ1_9FIRM</name>
<dbReference type="PANTHER" id="PTHR11452:SF75">
    <property type="entry name" value="ALPHA-GALACTOSIDASE MEL1"/>
    <property type="match status" value="1"/>
</dbReference>
<dbReference type="InterPro" id="IPR018247">
    <property type="entry name" value="EF_Hand_1_Ca_BS"/>
</dbReference>
<keyword evidence="5 8" id="KW-0378">Hydrolase</keyword>
<dbReference type="SUPFAM" id="SSF51445">
    <property type="entry name" value="(Trans)glycosidases"/>
    <property type="match status" value="1"/>
</dbReference>
<dbReference type="InterPro" id="IPR041233">
    <property type="entry name" value="Melibiase_C"/>
</dbReference>
<dbReference type="InterPro" id="IPR008979">
    <property type="entry name" value="Galactose-bd-like_sf"/>
</dbReference>
<dbReference type="InterPro" id="IPR005084">
    <property type="entry name" value="CBM6"/>
</dbReference>
<dbReference type="SUPFAM" id="SSF49785">
    <property type="entry name" value="Galactose-binding domain-like"/>
    <property type="match status" value="1"/>
</dbReference>
<dbReference type="Pfam" id="PF17801">
    <property type="entry name" value="Melibiase_C"/>
    <property type="match status" value="1"/>
</dbReference>
<gene>
    <name evidence="11" type="ORF">Bccel_3125</name>
</gene>
<evidence type="ECO:0000313" key="11">
    <source>
        <dbReference type="EMBL" id="KNY27854.1"/>
    </source>
</evidence>
<dbReference type="Proteomes" id="UP000036923">
    <property type="component" value="Unassembled WGS sequence"/>
</dbReference>
<dbReference type="PATRIC" id="fig|398512.5.peg.3274"/>
<dbReference type="InterPro" id="IPR002105">
    <property type="entry name" value="Dockerin_1_rpt"/>
</dbReference>
<feature type="domain" description="CBM6" evidence="9">
    <location>
        <begin position="421"/>
        <end position="541"/>
    </location>
</feature>
<protein>
    <recommendedName>
        <fullName evidence="3 8">Alpha-galactosidase</fullName>
        <ecNumber evidence="3 8">3.2.1.22</ecNumber>
    </recommendedName>
    <alternativeName>
        <fullName evidence="8">Melibiase</fullName>
    </alternativeName>
</protein>
<dbReference type="STRING" id="398512.Bccel_3125"/>
<evidence type="ECO:0000256" key="1">
    <source>
        <dbReference type="ARBA" id="ARBA00001255"/>
    </source>
</evidence>
<dbReference type="CDD" id="cd14254">
    <property type="entry name" value="Dockerin_II"/>
    <property type="match status" value="1"/>
</dbReference>
<dbReference type="SUPFAM" id="SSF51011">
    <property type="entry name" value="Glycosyl hydrolase domain"/>
    <property type="match status" value="1"/>
</dbReference>
<dbReference type="InterPro" id="IPR036439">
    <property type="entry name" value="Dockerin_dom_sf"/>
</dbReference>
<dbReference type="Gene3D" id="3.20.20.70">
    <property type="entry name" value="Aldolase class I"/>
    <property type="match status" value="1"/>
</dbReference>
<keyword evidence="4" id="KW-0732">Signal</keyword>
<dbReference type="InterPro" id="IPR017853">
    <property type="entry name" value="GH"/>
</dbReference>
<dbReference type="GO" id="GO:0000272">
    <property type="term" value="P:polysaccharide catabolic process"/>
    <property type="evidence" value="ECO:0007669"/>
    <property type="project" value="InterPro"/>
</dbReference>
<proteinExistence type="inferred from homology"/>
<dbReference type="InterPro" id="IPR006584">
    <property type="entry name" value="Cellulose-bd_IV"/>
</dbReference>
<dbReference type="EC" id="3.2.1.22" evidence="3 8"/>
<evidence type="ECO:0000256" key="3">
    <source>
        <dbReference type="ARBA" id="ARBA00012755"/>
    </source>
</evidence>
<dbReference type="PROSITE" id="PS00448">
    <property type="entry name" value="CLOS_CELLULOSOME_RPT"/>
    <property type="match status" value="1"/>
</dbReference>
<dbReference type="EMBL" id="LGTC01000001">
    <property type="protein sequence ID" value="KNY27854.1"/>
    <property type="molecule type" value="Genomic_DNA"/>
</dbReference>
<keyword evidence="7 8" id="KW-0326">Glycosidase</keyword>
<comment type="caution">
    <text evidence="11">The sequence shown here is derived from an EMBL/GenBank/DDBJ whole genome shotgun (WGS) entry which is preliminary data.</text>
</comment>
<dbReference type="Pfam" id="PF03422">
    <property type="entry name" value="CBM_6"/>
    <property type="match status" value="1"/>
</dbReference>
<dbReference type="InterPro" id="IPR002241">
    <property type="entry name" value="Glyco_hydro_27"/>
</dbReference>
<dbReference type="CDD" id="cd14792">
    <property type="entry name" value="GH27"/>
    <property type="match status" value="1"/>
</dbReference>
<dbReference type="FunFam" id="3.20.20.70:FF:000202">
    <property type="entry name" value="Alpha-galactosidase"/>
    <property type="match status" value="1"/>
</dbReference>
<comment type="similarity">
    <text evidence="2 8">Belongs to the glycosyl hydrolase 27 family.</text>
</comment>
<dbReference type="SMART" id="SM00606">
    <property type="entry name" value="CBD_IV"/>
    <property type="match status" value="1"/>
</dbReference>
<accession>A0A0L6JPZ1</accession>
<dbReference type="Gene3D" id="2.60.40.4130">
    <property type="match status" value="1"/>
</dbReference>
<evidence type="ECO:0000259" key="10">
    <source>
        <dbReference type="PROSITE" id="PS51766"/>
    </source>
</evidence>
<evidence type="ECO:0000256" key="2">
    <source>
        <dbReference type="ARBA" id="ARBA00009743"/>
    </source>
</evidence>
<comment type="catalytic activity">
    <reaction evidence="1 8">
        <text>Hydrolysis of terminal, non-reducing alpha-D-galactose residues in alpha-D-galactosides, including galactose oligosaccharides, galactomannans and galactolipids.</text>
        <dbReference type="EC" id="3.2.1.22"/>
    </reaction>
</comment>
<evidence type="ECO:0000256" key="8">
    <source>
        <dbReference type="RuleBase" id="RU361168"/>
    </source>
</evidence>
<dbReference type="GO" id="GO:0004557">
    <property type="term" value="F:alpha-galactosidase activity"/>
    <property type="evidence" value="ECO:0007669"/>
    <property type="project" value="UniProtKB-EC"/>
</dbReference>
<dbReference type="OrthoDB" id="9807519at2"/>
<dbReference type="Gene3D" id="2.60.120.260">
    <property type="entry name" value="Galactose-binding domain-like"/>
    <property type="match status" value="1"/>
</dbReference>
<dbReference type="InterPro" id="IPR000111">
    <property type="entry name" value="Glyco_hydro_27/36_CS"/>
</dbReference>
<dbReference type="PANTHER" id="PTHR11452">
    <property type="entry name" value="ALPHA-GALACTOSIDASE/ALPHA-N-ACETYLGALACTOSAMINIDASE"/>
    <property type="match status" value="1"/>
</dbReference>
<keyword evidence="6 8" id="KW-1015">Disulfide bond</keyword>
<dbReference type="Pfam" id="PF16499">
    <property type="entry name" value="Melibiase_2"/>
    <property type="match status" value="1"/>
</dbReference>
<dbReference type="GO" id="GO:0030246">
    <property type="term" value="F:carbohydrate binding"/>
    <property type="evidence" value="ECO:0007669"/>
    <property type="project" value="InterPro"/>
</dbReference>
<sequence length="619" mass="67223" precursor="true">MKKVLFLAIMGIMVIVFTTLMALNAGAWDNGLAKTPPMGWNSWNIFHENINETQIKQIADAMVSSGMKDAGYIYLNLDDNWMANPARDSNGFLISDPKRFPSGIKALADYVHAKGLKLGIYGDRGTMTCANVPQSGSKGYEDRDAKTFASWGIDYLKYDNCNIPNGSDMKTDYQKMQTALANCGRPIVFSICAWEYQNWMPATGNVWRTTRDIVDKWDATGHPYGFVGIINSIDQNSKYTNSAGPGAWNDPDMLEIGNGGCTTEEYRTQMSMWCMMASPLLAGNDIRNMTQATKDILMNREVIAVNQDPAGKQGYRVKSSNGNEVWVKPLADGTKAVALLNRNSSTSTIAVNWSDIGITGSAVVRDLWAKADKGTFNGSYSASVPSHGTVVLKISSGPVATPTPAQTPTPAPTPVPRSAFSKLEAESYNDISSSSIEKIDTADGGRGVGYIEMGNYLVYKNIDFGIGSTSFKALVADLLNIEIELRLDSPTGTSLGTLKVTETGDWNTYQEQSCSISNVKGVNDLYLVFLGPVNIDWFTFEGLKNTPAPTINVNTPTPPVVATGDLNKDGVINMADVIILAVAFNSIHGDIKYNKLYDLNNDGAINMADVIIIASKFNT</sequence>